<evidence type="ECO:0000313" key="10">
    <source>
        <dbReference type="Proteomes" id="UP000324678"/>
    </source>
</evidence>
<keyword evidence="6 7" id="KW-0472">Membrane</keyword>
<comment type="subcellular location">
    <subcellularLocation>
        <location evidence="1">Cell membrane</location>
        <topology evidence="1">Multi-pass membrane protein</topology>
    </subcellularLocation>
</comment>
<feature type="domain" description="Major facilitator superfamily (MFS) profile" evidence="8">
    <location>
        <begin position="1"/>
        <end position="196"/>
    </location>
</feature>
<dbReference type="InterPro" id="IPR011701">
    <property type="entry name" value="MFS"/>
</dbReference>
<evidence type="ECO:0000256" key="4">
    <source>
        <dbReference type="ARBA" id="ARBA00022692"/>
    </source>
</evidence>
<dbReference type="Proteomes" id="UP000324678">
    <property type="component" value="Chromosome"/>
</dbReference>
<keyword evidence="5 7" id="KW-1133">Transmembrane helix</keyword>
<dbReference type="AlphaFoldDB" id="A0A5C1YHM2"/>
<dbReference type="GO" id="GO:0022857">
    <property type="term" value="F:transmembrane transporter activity"/>
    <property type="evidence" value="ECO:0007669"/>
    <property type="project" value="InterPro"/>
</dbReference>
<accession>A0A5C1YHM2</accession>
<keyword evidence="4 7" id="KW-0812">Transmembrane</keyword>
<organism evidence="9 10">
    <name type="scientific">Agromyces intestinalis</name>
    <dbReference type="NCBI Taxonomy" id="2592652"/>
    <lineage>
        <taxon>Bacteria</taxon>
        <taxon>Bacillati</taxon>
        <taxon>Actinomycetota</taxon>
        <taxon>Actinomycetes</taxon>
        <taxon>Micrococcales</taxon>
        <taxon>Microbacteriaceae</taxon>
        <taxon>Agromyces</taxon>
    </lineage>
</organism>
<dbReference type="InterPro" id="IPR036259">
    <property type="entry name" value="MFS_trans_sf"/>
</dbReference>
<evidence type="ECO:0000259" key="8">
    <source>
        <dbReference type="PROSITE" id="PS50850"/>
    </source>
</evidence>
<reference evidence="9 10" key="1">
    <citation type="submission" date="2019-09" db="EMBL/GenBank/DDBJ databases">
        <title>Genome sequencing of strain KACC 19306.</title>
        <authorList>
            <person name="Heo J."/>
            <person name="Kim S.-J."/>
            <person name="Kim J.-S."/>
            <person name="Hong S.-B."/>
            <person name="Kwon S.-W."/>
        </authorList>
    </citation>
    <scope>NUCLEOTIDE SEQUENCE [LARGE SCALE GENOMIC DNA]</scope>
    <source>
        <strain evidence="9 10">KACC 19306</strain>
    </source>
</reference>
<name>A0A5C1YHM2_9MICO</name>
<feature type="transmembrane region" description="Helical" evidence="7">
    <location>
        <begin position="16"/>
        <end position="38"/>
    </location>
</feature>
<dbReference type="PANTHER" id="PTHR42718:SF47">
    <property type="entry name" value="METHYL VIOLOGEN RESISTANCE PROTEIN SMVA"/>
    <property type="match status" value="1"/>
</dbReference>
<evidence type="ECO:0000256" key="6">
    <source>
        <dbReference type="ARBA" id="ARBA00023136"/>
    </source>
</evidence>
<feature type="transmembrane region" description="Helical" evidence="7">
    <location>
        <begin position="45"/>
        <end position="66"/>
    </location>
</feature>
<sequence length="196" mass="19702">MLAFGALADRVGRRRIMLIGLVVLGFASFGTVFITTAAQLIAVRAAMGIAAAMTTPGSLALAFRLFDDDTMRVRATTVISAVGLVGLAIGPAVVVGVVAGTNVMRGLPASRTTIGAAMVDTASEVATAIGIAISGSILAALFAGSLTDAGWSAAQTAQFRTGVTVAGLVLTALAGALVAWGVARGRRARRTRVVFG</sequence>
<keyword evidence="2" id="KW-0813">Transport</keyword>
<evidence type="ECO:0000256" key="7">
    <source>
        <dbReference type="SAM" id="Phobius"/>
    </source>
</evidence>
<feature type="transmembrane region" description="Helical" evidence="7">
    <location>
        <begin position="163"/>
        <end position="183"/>
    </location>
</feature>
<dbReference type="PANTHER" id="PTHR42718">
    <property type="entry name" value="MAJOR FACILITATOR SUPERFAMILY MULTIDRUG TRANSPORTER MFSC"/>
    <property type="match status" value="1"/>
</dbReference>
<feature type="transmembrane region" description="Helical" evidence="7">
    <location>
        <begin position="78"/>
        <end position="104"/>
    </location>
</feature>
<evidence type="ECO:0000313" key="9">
    <source>
        <dbReference type="EMBL" id="QEO15684.1"/>
    </source>
</evidence>
<proteinExistence type="predicted"/>
<dbReference type="InterPro" id="IPR020846">
    <property type="entry name" value="MFS_dom"/>
</dbReference>
<dbReference type="GO" id="GO:0005886">
    <property type="term" value="C:plasma membrane"/>
    <property type="evidence" value="ECO:0007669"/>
    <property type="project" value="UniProtKB-SubCell"/>
</dbReference>
<protein>
    <submittedName>
        <fullName evidence="9">MFS transporter</fullName>
    </submittedName>
</protein>
<dbReference type="SUPFAM" id="SSF103473">
    <property type="entry name" value="MFS general substrate transporter"/>
    <property type="match status" value="1"/>
</dbReference>
<evidence type="ECO:0000256" key="1">
    <source>
        <dbReference type="ARBA" id="ARBA00004651"/>
    </source>
</evidence>
<gene>
    <name evidence="9" type="ORF">FLP10_15555</name>
</gene>
<dbReference type="OrthoDB" id="3281800at2"/>
<evidence type="ECO:0000256" key="3">
    <source>
        <dbReference type="ARBA" id="ARBA00022475"/>
    </source>
</evidence>
<dbReference type="KEGG" id="ail:FLP10_15555"/>
<evidence type="ECO:0000256" key="2">
    <source>
        <dbReference type="ARBA" id="ARBA00022448"/>
    </source>
</evidence>
<evidence type="ECO:0000256" key="5">
    <source>
        <dbReference type="ARBA" id="ARBA00022989"/>
    </source>
</evidence>
<keyword evidence="3" id="KW-1003">Cell membrane</keyword>
<keyword evidence="10" id="KW-1185">Reference proteome</keyword>
<dbReference type="Pfam" id="PF07690">
    <property type="entry name" value="MFS_1"/>
    <property type="match status" value="1"/>
</dbReference>
<dbReference type="EMBL" id="CP043505">
    <property type="protein sequence ID" value="QEO15684.1"/>
    <property type="molecule type" value="Genomic_DNA"/>
</dbReference>
<dbReference type="PROSITE" id="PS50850">
    <property type="entry name" value="MFS"/>
    <property type="match status" value="1"/>
</dbReference>
<feature type="transmembrane region" description="Helical" evidence="7">
    <location>
        <begin position="125"/>
        <end position="143"/>
    </location>
</feature>
<dbReference type="Gene3D" id="1.20.1720.10">
    <property type="entry name" value="Multidrug resistance protein D"/>
    <property type="match status" value="1"/>
</dbReference>